<keyword evidence="2" id="KW-1185">Reference proteome</keyword>
<organism evidence="1 2">
    <name type="scientific">Mixta tenebrionis</name>
    <dbReference type="NCBI Taxonomy" id="2562439"/>
    <lineage>
        <taxon>Bacteria</taxon>
        <taxon>Pseudomonadati</taxon>
        <taxon>Pseudomonadota</taxon>
        <taxon>Gammaproteobacteria</taxon>
        <taxon>Enterobacterales</taxon>
        <taxon>Erwiniaceae</taxon>
        <taxon>Mixta</taxon>
    </lineage>
</organism>
<dbReference type="AlphaFoldDB" id="A0A506V7P5"/>
<gene>
    <name evidence="1" type="ORF">FKM52_16415</name>
</gene>
<dbReference type="Proteomes" id="UP000319523">
    <property type="component" value="Unassembled WGS sequence"/>
</dbReference>
<accession>A0A506V7P5</accession>
<evidence type="ECO:0000313" key="2">
    <source>
        <dbReference type="Proteomes" id="UP000319523"/>
    </source>
</evidence>
<dbReference type="OrthoDB" id="9982663at2"/>
<sequence length="101" mass="11205">MISTLLKKWRLAKAAEPPGKVAGLPAAKGRYQPWIKEAVASLPAALKSVILQGCALAKRYRGVIIRLIARALARLIAERCRAWPVVRQIAEKVERLLGRLR</sequence>
<evidence type="ECO:0000313" key="1">
    <source>
        <dbReference type="EMBL" id="TPW41073.1"/>
    </source>
</evidence>
<dbReference type="EMBL" id="VHQI01000010">
    <property type="protein sequence ID" value="TPW41073.1"/>
    <property type="molecule type" value="Genomic_DNA"/>
</dbReference>
<reference evidence="1 2" key="1">
    <citation type="submission" date="2019-06" db="EMBL/GenBank/DDBJ databases">
        <authorList>
            <person name="Yang Y."/>
        </authorList>
    </citation>
    <scope>NUCLEOTIDE SEQUENCE [LARGE SCALE GENOMIC DNA]</scope>
    <source>
        <strain evidence="1 2">BIT-26</strain>
    </source>
</reference>
<comment type="caution">
    <text evidence="1">The sequence shown here is derived from an EMBL/GenBank/DDBJ whole genome shotgun (WGS) entry which is preliminary data.</text>
</comment>
<name>A0A506V7P5_9GAMM</name>
<dbReference type="RefSeq" id="WP_141177231.1">
    <property type="nucleotide sequence ID" value="NZ_JBHUFX010000034.1"/>
</dbReference>
<protein>
    <submittedName>
        <fullName evidence="1">Uncharacterized protein</fullName>
    </submittedName>
</protein>
<proteinExistence type="predicted"/>